<organism evidence="1 2">
    <name type="scientific">Amycolatopsis camponoti</name>
    <dbReference type="NCBI Taxonomy" id="2606593"/>
    <lineage>
        <taxon>Bacteria</taxon>
        <taxon>Bacillati</taxon>
        <taxon>Actinomycetota</taxon>
        <taxon>Actinomycetes</taxon>
        <taxon>Pseudonocardiales</taxon>
        <taxon>Pseudonocardiaceae</taxon>
        <taxon>Amycolatopsis</taxon>
    </lineage>
</organism>
<gene>
    <name evidence="1" type="ORF">AA23TX_08846</name>
</gene>
<accession>A0A6I8M7P5</accession>
<protein>
    <submittedName>
        <fullName evidence="1">Uncharacterized protein</fullName>
    </submittedName>
</protein>
<keyword evidence="2" id="KW-1185">Reference proteome</keyword>
<dbReference type="AlphaFoldDB" id="A0A6I8M7P5"/>
<evidence type="ECO:0000313" key="1">
    <source>
        <dbReference type="EMBL" id="VVJ23967.1"/>
    </source>
</evidence>
<dbReference type="EMBL" id="CABVGP010000003">
    <property type="protein sequence ID" value="VVJ23967.1"/>
    <property type="molecule type" value="Genomic_DNA"/>
</dbReference>
<name>A0A6I8M7P5_9PSEU</name>
<sequence length="191" mass="21108">MQGRSPRAGRAHARTRGLTRCERRPCEDAAARVRRAPHRHHHRPRLKLSRCPLESVLAGVFLRPGRSSLGAALFLAPLGSLSSLPLSIQPVRRNGPTGQGICGRQVDHSQCRSGAPLRPFGRVLQLAHSSVDLMFPAPRSLSVPTQWLWVRAPAFRPDGREGVRRVRPALGRMGPQWSVHRDPRRSGHSGP</sequence>
<evidence type="ECO:0000313" key="2">
    <source>
        <dbReference type="Proteomes" id="UP000399805"/>
    </source>
</evidence>
<reference evidence="1 2" key="1">
    <citation type="submission" date="2019-09" db="EMBL/GenBank/DDBJ databases">
        <authorList>
            <person name="Leyn A S."/>
        </authorList>
    </citation>
    <scope>NUCLEOTIDE SEQUENCE [LARGE SCALE GENOMIC DNA]</scope>
    <source>
        <strain evidence="1">AA231_1</strain>
    </source>
</reference>
<proteinExistence type="predicted"/>
<dbReference type="Proteomes" id="UP000399805">
    <property type="component" value="Unassembled WGS sequence"/>
</dbReference>